<dbReference type="Gene3D" id="3.40.50.620">
    <property type="entry name" value="HUPs"/>
    <property type="match status" value="1"/>
</dbReference>
<dbReference type="CDD" id="cd01994">
    <property type="entry name" value="AANH_PF0828-like"/>
    <property type="match status" value="1"/>
</dbReference>
<dbReference type="AlphaFoldDB" id="A0A1V9EKV9"/>
<evidence type="ECO:0000313" key="2">
    <source>
        <dbReference type="EMBL" id="OQP46783.1"/>
    </source>
</evidence>
<keyword evidence="2" id="KW-0067">ATP-binding</keyword>
<dbReference type="Proteomes" id="UP000192276">
    <property type="component" value="Unassembled WGS sequence"/>
</dbReference>
<protein>
    <submittedName>
        <fullName evidence="2">ATP-binding protein</fullName>
    </submittedName>
</protein>
<dbReference type="EMBL" id="LWBP01000243">
    <property type="protein sequence ID" value="OQP46783.1"/>
    <property type="molecule type" value="Genomic_DNA"/>
</dbReference>
<dbReference type="Gene3D" id="3.90.1490.10">
    <property type="entry name" value="putative n-type atp pyrophosphatase, domain 2"/>
    <property type="match status" value="1"/>
</dbReference>
<dbReference type="STRING" id="550983.A4R26_07375"/>
<evidence type="ECO:0000259" key="1">
    <source>
        <dbReference type="Pfam" id="PF01902"/>
    </source>
</evidence>
<dbReference type="InterPro" id="IPR002761">
    <property type="entry name" value="Diphthami_syn_dom"/>
</dbReference>
<accession>A0A1V9EKV9</accession>
<dbReference type="Pfam" id="PF01902">
    <property type="entry name" value="Diphthami_syn_2"/>
    <property type="match status" value="1"/>
</dbReference>
<feature type="domain" description="Diphthamide synthase" evidence="1">
    <location>
        <begin position="3"/>
        <end position="194"/>
    </location>
</feature>
<name>A0A1V9EKV9_9BACT</name>
<organism evidence="2 3">
    <name type="scientific">Niastella populi</name>
    <dbReference type="NCBI Taxonomy" id="550983"/>
    <lineage>
        <taxon>Bacteria</taxon>
        <taxon>Pseudomonadati</taxon>
        <taxon>Bacteroidota</taxon>
        <taxon>Chitinophagia</taxon>
        <taxon>Chitinophagales</taxon>
        <taxon>Chitinophagaceae</taxon>
        <taxon>Niastella</taxon>
    </lineage>
</organism>
<gene>
    <name evidence="2" type="ORF">A4R26_07375</name>
</gene>
<dbReference type="OrthoDB" id="3572539at2"/>
<proteinExistence type="predicted"/>
<reference evidence="3" key="1">
    <citation type="submission" date="2016-04" db="EMBL/GenBank/DDBJ databases">
        <authorList>
            <person name="Chen L."/>
            <person name="Zhuang W."/>
            <person name="Wang G."/>
        </authorList>
    </citation>
    <scope>NUCLEOTIDE SEQUENCE [LARGE SCALE GENOMIC DNA]</scope>
    <source>
        <strain evidence="3">208</strain>
    </source>
</reference>
<sequence>MNWSGGKDSSLCLHYIQQDKRYHVDCLLTSVNAAHDRISMHGVRRRLLEHQAMSIGLPLQTIELPEQPGMQEYEQAMMSKVTALKNDGYTNAVFGDIFLEDLKRYREEKLATVDIQCVFPLWKMSTKQLMQEFLQLGFKAIIVCVNTKYLDKSFCGRLIDESFVRDLPENVDVCGENGEYHSFVFDGPIFKFPVPFSKGDIVYRTYQAPQQAQDTCNPMNQPSEYGFYFCDLLPQEK</sequence>
<dbReference type="GO" id="GO:0005524">
    <property type="term" value="F:ATP binding"/>
    <property type="evidence" value="ECO:0007669"/>
    <property type="project" value="UniProtKB-KW"/>
</dbReference>
<dbReference type="InterPro" id="IPR030662">
    <property type="entry name" value="DPH6/MJ0570"/>
</dbReference>
<comment type="caution">
    <text evidence="2">The sequence shown here is derived from an EMBL/GenBank/DDBJ whole genome shotgun (WGS) entry which is preliminary data.</text>
</comment>
<evidence type="ECO:0000313" key="3">
    <source>
        <dbReference type="Proteomes" id="UP000192276"/>
    </source>
</evidence>
<dbReference type="PIRSF" id="PIRSF039123">
    <property type="entry name" value="Diphthamide_synthase"/>
    <property type="match status" value="1"/>
</dbReference>
<keyword evidence="2" id="KW-0547">Nucleotide-binding</keyword>
<dbReference type="SUPFAM" id="SSF52402">
    <property type="entry name" value="Adenine nucleotide alpha hydrolases-like"/>
    <property type="match status" value="1"/>
</dbReference>
<keyword evidence="3" id="KW-1185">Reference proteome</keyword>
<dbReference type="InterPro" id="IPR014729">
    <property type="entry name" value="Rossmann-like_a/b/a_fold"/>
</dbReference>